<accession>A0A517R1R7</accession>
<organism evidence="6 7">
    <name type="scientific">Stratiformator vulcanicus</name>
    <dbReference type="NCBI Taxonomy" id="2527980"/>
    <lineage>
        <taxon>Bacteria</taxon>
        <taxon>Pseudomonadati</taxon>
        <taxon>Planctomycetota</taxon>
        <taxon>Planctomycetia</taxon>
        <taxon>Planctomycetales</taxon>
        <taxon>Planctomycetaceae</taxon>
        <taxon>Stratiformator</taxon>
    </lineage>
</organism>
<dbReference type="AlphaFoldDB" id="A0A517R1R7"/>
<dbReference type="NCBIfam" id="TIGR02195">
    <property type="entry name" value="heptsyl_trn_II"/>
    <property type="match status" value="1"/>
</dbReference>
<comment type="similarity">
    <text evidence="3">Belongs to the glycosyltransferase 9 family.</text>
</comment>
<evidence type="ECO:0000313" key="6">
    <source>
        <dbReference type="EMBL" id="QDT37839.1"/>
    </source>
</evidence>
<gene>
    <name evidence="6" type="primary">rfaQ</name>
    <name evidence="6" type="ORF">Pan189_22210</name>
</gene>
<dbReference type="InterPro" id="IPR002201">
    <property type="entry name" value="Glyco_trans_9"/>
</dbReference>
<dbReference type="InterPro" id="IPR051199">
    <property type="entry name" value="LPS_LOS_Heptosyltrfase"/>
</dbReference>
<keyword evidence="7" id="KW-1185">Reference proteome</keyword>
<evidence type="ECO:0000313" key="7">
    <source>
        <dbReference type="Proteomes" id="UP000317318"/>
    </source>
</evidence>
<dbReference type="Gene3D" id="3.40.50.2000">
    <property type="entry name" value="Glycogen Phosphorylase B"/>
    <property type="match status" value="2"/>
</dbReference>
<dbReference type="GO" id="GO:0009244">
    <property type="term" value="P:lipopolysaccharide core region biosynthetic process"/>
    <property type="evidence" value="ECO:0007669"/>
    <property type="project" value="TreeGrafter"/>
</dbReference>
<dbReference type="GO" id="GO:0005829">
    <property type="term" value="C:cytosol"/>
    <property type="evidence" value="ECO:0007669"/>
    <property type="project" value="TreeGrafter"/>
</dbReference>
<evidence type="ECO:0000256" key="5">
    <source>
        <dbReference type="ARBA" id="ARBA00047503"/>
    </source>
</evidence>
<keyword evidence="2 6" id="KW-0808">Transferase</keyword>
<dbReference type="CDD" id="cd03789">
    <property type="entry name" value="GT9_LPS_heptosyltransferase"/>
    <property type="match status" value="1"/>
</dbReference>
<comment type="catalytic activity">
    <reaction evidence="5">
        <text>an L-alpha-D-Hep-(1-&gt;5)-[alpha-Kdo-(2-&gt;4)]-alpha-Kdo-(2-&gt;6)-lipid A + ADP-L-glycero-beta-D-manno-heptose = an L-alpha-D-Hep-(1-&gt;3)-L-alpha-D-Hep-(1-&gt;5)-[alpha-Kdo-(2-&gt;4)]-alpha-Kdo-(2-&gt;6)-lipid A + ADP + H(+)</text>
        <dbReference type="Rhea" id="RHEA:74071"/>
        <dbReference type="ChEBI" id="CHEBI:15378"/>
        <dbReference type="ChEBI" id="CHEBI:61506"/>
        <dbReference type="ChEBI" id="CHEBI:193068"/>
        <dbReference type="ChEBI" id="CHEBI:193069"/>
        <dbReference type="ChEBI" id="CHEBI:456216"/>
        <dbReference type="EC" id="2.4.99.24"/>
    </reaction>
</comment>
<evidence type="ECO:0000256" key="2">
    <source>
        <dbReference type="ARBA" id="ARBA00022679"/>
    </source>
</evidence>
<dbReference type="GO" id="GO:0008713">
    <property type="term" value="F:ADP-heptose-lipopolysaccharide heptosyltransferase activity"/>
    <property type="evidence" value="ECO:0007669"/>
    <property type="project" value="UniProtKB-EC"/>
</dbReference>
<dbReference type="EC" id="2.4.99.24" evidence="4"/>
<reference evidence="6 7" key="1">
    <citation type="submission" date="2019-02" db="EMBL/GenBank/DDBJ databases">
        <title>Deep-cultivation of Planctomycetes and their phenomic and genomic characterization uncovers novel biology.</title>
        <authorList>
            <person name="Wiegand S."/>
            <person name="Jogler M."/>
            <person name="Boedeker C."/>
            <person name="Pinto D."/>
            <person name="Vollmers J."/>
            <person name="Rivas-Marin E."/>
            <person name="Kohn T."/>
            <person name="Peeters S.H."/>
            <person name="Heuer A."/>
            <person name="Rast P."/>
            <person name="Oberbeckmann S."/>
            <person name="Bunk B."/>
            <person name="Jeske O."/>
            <person name="Meyerdierks A."/>
            <person name="Storesund J.E."/>
            <person name="Kallscheuer N."/>
            <person name="Luecker S."/>
            <person name="Lage O.M."/>
            <person name="Pohl T."/>
            <person name="Merkel B.J."/>
            <person name="Hornburger P."/>
            <person name="Mueller R.-W."/>
            <person name="Bruemmer F."/>
            <person name="Labrenz M."/>
            <person name="Spormann A.M."/>
            <person name="Op den Camp H."/>
            <person name="Overmann J."/>
            <person name="Amann R."/>
            <person name="Jetten M.S.M."/>
            <person name="Mascher T."/>
            <person name="Medema M.H."/>
            <person name="Devos D.P."/>
            <person name="Kaster A.-K."/>
            <person name="Ovreas L."/>
            <person name="Rohde M."/>
            <person name="Galperin M.Y."/>
            <person name="Jogler C."/>
        </authorList>
    </citation>
    <scope>NUCLEOTIDE SEQUENCE [LARGE SCALE GENOMIC DNA]</scope>
    <source>
        <strain evidence="6 7">Pan189</strain>
    </source>
</reference>
<dbReference type="Proteomes" id="UP000317318">
    <property type="component" value="Chromosome"/>
</dbReference>
<dbReference type="KEGG" id="svp:Pan189_22210"/>
<dbReference type="Pfam" id="PF01075">
    <property type="entry name" value="Glyco_transf_9"/>
    <property type="match status" value="1"/>
</dbReference>
<sequence>MPRCLADVDPERIAIIKPSALGDVVQSLPLLPILKERYPHASITWVIRDSLAGLLERHPLIDRLILYRRKGGPSDWVRMAKELRAAKFDLVLDLQGLLRTGLMTLATGSPVRVGLETAREGSHLTCTEIIPNTSRFVPAHQRYWRIAEAIGCGELRSTATIRVAKTELDAARELLSGLRGAVLAVAPGTVWETKRWPVDRFAAVCAKAYRQYGCSTVILGAPNEASLGAELERTLSRFVPRATVLNLAGQTSLQGLAALLATADIALTNDSGPMHIAAAVGTPVCAVFTCTDPQRSGPRDEHFEFVQTGLSCGGSYHRTCPHRGTGHLACHSELEVGRVFAALHGMVQKHLTGNDPLRQVAA</sequence>
<dbReference type="InterPro" id="IPR011910">
    <property type="entry name" value="RfaF"/>
</dbReference>
<dbReference type="OrthoDB" id="9797795at2"/>
<keyword evidence="1" id="KW-0328">Glycosyltransferase</keyword>
<protein>
    <recommendedName>
        <fullName evidence="4">lipopolysaccharide heptosyltransferase II</fullName>
        <ecNumber evidence="4">2.4.99.24</ecNumber>
    </recommendedName>
</protein>
<proteinExistence type="inferred from homology"/>
<dbReference type="PANTHER" id="PTHR30160">
    <property type="entry name" value="TETRAACYLDISACCHARIDE 4'-KINASE-RELATED"/>
    <property type="match status" value="1"/>
</dbReference>
<name>A0A517R1R7_9PLAN</name>
<evidence type="ECO:0000256" key="1">
    <source>
        <dbReference type="ARBA" id="ARBA00022676"/>
    </source>
</evidence>
<dbReference type="EMBL" id="CP036268">
    <property type="protein sequence ID" value="QDT37839.1"/>
    <property type="molecule type" value="Genomic_DNA"/>
</dbReference>
<evidence type="ECO:0000256" key="3">
    <source>
        <dbReference type="ARBA" id="ARBA00043995"/>
    </source>
</evidence>
<dbReference type="SUPFAM" id="SSF53756">
    <property type="entry name" value="UDP-Glycosyltransferase/glycogen phosphorylase"/>
    <property type="match status" value="1"/>
</dbReference>
<evidence type="ECO:0000256" key="4">
    <source>
        <dbReference type="ARBA" id="ARBA00044042"/>
    </source>
</evidence>